<name>A0A8H3TYV8_9TREE</name>
<sequence>MSSMWAPDNAKELQNARSTPRKTPFADQHAKARDQGFLAPDSAGGGNGRRSKSNAGRNRGPGSMDDFPRDRRGGRPSGRGRSRAPPFPQHPPPSPMQQGTSSRGYRRKSSREREAVYRSIWGDSSEDEKEKEKAKEKETQAKEETGEKDVKEESTVDTQEVTKGLDQVKITPSPPPAPPATVIPPPAVISGADWSELTDDEDLAFLEDVPVPVTAPASVHEDDSADERSEPSRGPNSTYGLEVTTADDIDHSVRRGAPRVNVGRQALDKAAVDVKLANQLPVEPVIREQVQTSSDIGSEGESTTSAGDRSVVPAPTNTSVTADDGHSAAVSLQSSRWASAPRGMGNRGARGGRPPNGFQNGHVQHNKSQQMPPQHRHQPPHTFARPPHFNRPPPIGPRANNMLGQDSARPNLNSANVQAPRGNGSRNAPPVQHRGAQPPVPSPATESASESTGSSPLPLSTPSATSVDDSAPLGEPQNRGPRQAAVPKDTVKRLMRGWIGTGPGGMRRGTSGRGRGRGPVKDGEGGSIPAQEEAK</sequence>
<feature type="compositionally biased region" description="Basic and acidic residues" evidence="1">
    <location>
        <begin position="219"/>
        <end position="231"/>
    </location>
</feature>
<feature type="compositionally biased region" description="Basic and acidic residues" evidence="1">
    <location>
        <begin position="128"/>
        <end position="154"/>
    </location>
</feature>
<dbReference type="AlphaFoldDB" id="A0A8H3TYV8"/>
<proteinExistence type="predicted"/>
<dbReference type="EMBL" id="BLZA01000057">
    <property type="protein sequence ID" value="GHJ90181.1"/>
    <property type="molecule type" value="Genomic_DNA"/>
</dbReference>
<comment type="caution">
    <text evidence="2">The sequence shown here is derived from an EMBL/GenBank/DDBJ whole genome shotgun (WGS) entry which is preliminary data.</text>
</comment>
<organism evidence="2 3">
    <name type="scientific">Naganishia liquefaciens</name>
    <dbReference type="NCBI Taxonomy" id="104408"/>
    <lineage>
        <taxon>Eukaryota</taxon>
        <taxon>Fungi</taxon>
        <taxon>Dikarya</taxon>
        <taxon>Basidiomycota</taxon>
        <taxon>Agaricomycotina</taxon>
        <taxon>Tremellomycetes</taxon>
        <taxon>Filobasidiales</taxon>
        <taxon>Filobasidiaceae</taxon>
        <taxon>Naganishia</taxon>
    </lineage>
</organism>
<feature type="compositionally biased region" description="Polar residues" evidence="1">
    <location>
        <begin position="289"/>
        <end position="307"/>
    </location>
</feature>
<evidence type="ECO:0000256" key="1">
    <source>
        <dbReference type="SAM" id="MobiDB-lite"/>
    </source>
</evidence>
<accession>A0A8H3TYV8</accession>
<feature type="compositionally biased region" description="Gly residues" evidence="1">
    <location>
        <begin position="499"/>
        <end position="513"/>
    </location>
</feature>
<reference evidence="2" key="1">
    <citation type="submission" date="2020-07" db="EMBL/GenBank/DDBJ databases">
        <title>Draft Genome Sequence of a Deep-Sea Yeast, Naganishia (Cryptococcus) liquefaciens strain N6.</title>
        <authorList>
            <person name="Han Y.W."/>
            <person name="Kajitani R."/>
            <person name="Morimoto H."/>
            <person name="Parhat M."/>
            <person name="Tsubouchi H."/>
            <person name="Bakenova O."/>
            <person name="Ogata M."/>
            <person name="Argunhan B."/>
            <person name="Aoki R."/>
            <person name="Kajiwara S."/>
            <person name="Itoh T."/>
            <person name="Iwasaki H."/>
        </authorList>
    </citation>
    <scope>NUCLEOTIDE SEQUENCE</scope>
    <source>
        <strain evidence="2">N6</strain>
    </source>
</reference>
<protein>
    <submittedName>
        <fullName evidence="2">Uncharacterized protein</fullName>
    </submittedName>
</protein>
<evidence type="ECO:0000313" key="2">
    <source>
        <dbReference type="EMBL" id="GHJ90181.1"/>
    </source>
</evidence>
<feature type="compositionally biased region" description="Polar residues" evidence="1">
    <location>
        <begin position="402"/>
        <end position="417"/>
    </location>
</feature>
<keyword evidence="3" id="KW-1185">Reference proteome</keyword>
<dbReference type="Proteomes" id="UP000620104">
    <property type="component" value="Unassembled WGS sequence"/>
</dbReference>
<feature type="compositionally biased region" description="Low complexity" evidence="1">
    <location>
        <begin position="443"/>
        <end position="466"/>
    </location>
</feature>
<feature type="compositionally biased region" description="Pro residues" evidence="1">
    <location>
        <begin position="85"/>
        <end position="95"/>
    </location>
</feature>
<feature type="compositionally biased region" description="Pro residues" evidence="1">
    <location>
        <begin position="172"/>
        <end position="187"/>
    </location>
</feature>
<feature type="region of interest" description="Disordered" evidence="1">
    <location>
        <begin position="1"/>
        <end position="535"/>
    </location>
</feature>
<feature type="compositionally biased region" description="Polar residues" evidence="1">
    <location>
        <begin position="358"/>
        <end position="368"/>
    </location>
</feature>
<gene>
    <name evidence="2" type="ORF">NliqN6_6583</name>
</gene>
<dbReference type="OrthoDB" id="2594495at2759"/>
<evidence type="ECO:0000313" key="3">
    <source>
        <dbReference type="Proteomes" id="UP000620104"/>
    </source>
</evidence>
<feature type="compositionally biased region" description="Acidic residues" evidence="1">
    <location>
        <begin position="196"/>
        <end position="205"/>
    </location>
</feature>